<dbReference type="SMART" id="SM00563">
    <property type="entry name" value="PlsC"/>
    <property type="match status" value="1"/>
</dbReference>
<dbReference type="InterPro" id="IPR002123">
    <property type="entry name" value="Plipid/glycerol_acylTrfase"/>
</dbReference>
<evidence type="ECO:0000313" key="5">
    <source>
        <dbReference type="Proteomes" id="UP000064844"/>
    </source>
</evidence>
<keyword evidence="5" id="KW-1185">Reference proteome</keyword>
<keyword evidence="1 4" id="KW-0808">Transferase</keyword>
<proteinExistence type="predicted"/>
<evidence type="ECO:0000256" key="1">
    <source>
        <dbReference type="ARBA" id="ARBA00022679"/>
    </source>
</evidence>
<protein>
    <submittedName>
        <fullName evidence="4">1-acyl-sn-glycerol-3-phosphate acyltransferase</fullName>
        <ecNumber evidence="4">2.3.1.51</ecNumber>
    </submittedName>
</protein>
<dbReference type="CDD" id="cd07989">
    <property type="entry name" value="LPLAT_AGPAT-like"/>
    <property type="match status" value="1"/>
</dbReference>
<dbReference type="SUPFAM" id="SSF69593">
    <property type="entry name" value="Glycerol-3-phosphate (1)-acyltransferase"/>
    <property type="match status" value="1"/>
</dbReference>
<reference evidence="4 5" key="1">
    <citation type="journal article" date="2015" name="Nat. Commun.">
        <title>Production of butyrate from lysine and the Amadori product fructoselysine by a human gut commensal.</title>
        <authorList>
            <person name="Bui T.P."/>
            <person name="Ritari J."/>
            <person name="Boeren S."/>
            <person name="de Waard P."/>
            <person name="Plugge C.M."/>
            <person name="de Vos W.M."/>
        </authorList>
    </citation>
    <scope>NUCLEOTIDE SEQUENCE [LARGE SCALE GENOMIC DNA]</scope>
    <source>
        <strain evidence="4 5">AF211</strain>
    </source>
</reference>
<dbReference type="EMBL" id="CP011307">
    <property type="protein sequence ID" value="ALP93998.1"/>
    <property type="molecule type" value="Genomic_DNA"/>
</dbReference>
<evidence type="ECO:0000313" key="4">
    <source>
        <dbReference type="EMBL" id="ALP93998.1"/>
    </source>
</evidence>
<evidence type="ECO:0000259" key="3">
    <source>
        <dbReference type="SMART" id="SM00563"/>
    </source>
</evidence>
<dbReference type="AlphaFoldDB" id="A0A0S2W3T6"/>
<dbReference type="RefSeq" id="WP_058117686.1">
    <property type="nucleotide sequence ID" value="NZ_CP011307.1"/>
</dbReference>
<evidence type="ECO:0000256" key="2">
    <source>
        <dbReference type="ARBA" id="ARBA00023315"/>
    </source>
</evidence>
<name>A0A0S2W3T6_9FIRM</name>
<gene>
    <name evidence="4" type="ORF">IB211_01607</name>
</gene>
<dbReference type="EC" id="2.3.1.51" evidence="4"/>
<sequence length="199" mass="22593">MRMFYAVIYTIIWPFFNLVHPHRAIGRERIPEGGVLVCGNHTSLSDPLFLAFAFHKKYQLRPMAKAELLRVPFIGWILKRVGVFGVERGKSDVGAIKQAMKYLKEGEKVLLYPEGTRVRASRGEESEPKTGAAMLAVRCGVPILPVYVPEKKRWFGRTPVVIGEPYLPHVESRKGTQEEYEAITADLMARIRVLEVQTI</sequence>
<feature type="domain" description="Phospholipid/glycerol acyltransferase" evidence="3">
    <location>
        <begin position="35"/>
        <end position="151"/>
    </location>
</feature>
<dbReference type="STRING" id="1297617.IB211_01607"/>
<dbReference type="Pfam" id="PF01553">
    <property type="entry name" value="Acyltransferase"/>
    <property type="match status" value="1"/>
</dbReference>
<accession>A0A0S2W3T6</accession>
<dbReference type="GO" id="GO:0006654">
    <property type="term" value="P:phosphatidic acid biosynthetic process"/>
    <property type="evidence" value="ECO:0007669"/>
    <property type="project" value="TreeGrafter"/>
</dbReference>
<dbReference type="eggNOG" id="COG0204">
    <property type="taxonomic scope" value="Bacteria"/>
</dbReference>
<keyword evidence="2 4" id="KW-0012">Acyltransferase</keyword>
<organism evidence="4 5">
    <name type="scientific">Intestinimonas butyriciproducens</name>
    <dbReference type="NCBI Taxonomy" id="1297617"/>
    <lineage>
        <taxon>Bacteria</taxon>
        <taxon>Bacillati</taxon>
        <taxon>Bacillota</taxon>
        <taxon>Clostridia</taxon>
        <taxon>Eubacteriales</taxon>
        <taxon>Intestinimonas</taxon>
    </lineage>
</organism>
<dbReference type="Proteomes" id="UP000064844">
    <property type="component" value="Chromosome"/>
</dbReference>
<dbReference type="GO" id="GO:0003841">
    <property type="term" value="F:1-acylglycerol-3-phosphate O-acyltransferase activity"/>
    <property type="evidence" value="ECO:0007669"/>
    <property type="project" value="UniProtKB-EC"/>
</dbReference>
<dbReference type="KEGG" id="ibu:IB211_01607"/>
<dbReference type="PANTHER" id="PTHR10434:SF11">
    <property type="entry name" value="1-ACYL-SN-GLYCEROL-3-PHOSPHATE ACYLTRANSFERASE"/>
    <property type="match status" value="1"/>
</dbReference>
<reference evidence="5" key="2">
    <citation type="submission" date="2015-04" db="EMBL/GenBank/DDBJ databases">
        <title>A butyrogenic pathway from the amino acid lysine in a human gut commensal.</title>
        <authorList>
            <person name="de Vos W.M."/>
            <person name="Bui N.T.P."/>
            <person name="Plugge C.M."/>
            <person name="Ritari J."/>
        </authorList>
    </citation>
    <scope>NUCLEOTIDE SEQUENCE [LARGE SCALE GENOMIC DNA]</scope>
    <source>
        <strain evidence="5">AF211</strain>
    </source>
</reference>
<dbReference type="PANTHER" id="PTHR10434">
    <property type="entry name" value="1-ACYL-SN-GLYCEROL-3-PHOSPHATE ACYLTRANSFERASE"/>
    <property type="match status" value="1"/>
</dbReference>